<comment type="caution">
    <text evidence="1">The sequence shown here is derived from an EMBL/GenBank/DDBJ whole genome shotgun (WGS) entry which is preliminary data.</text>
</comment>
<accession>A0A9P8VKN0</accession>
<dbReference type="InterPro" id="IPR052349">
    <property type="entry name" value="Metallo-hydrolase_Enzymes"/>
</dbReference>
<dbReference type="AlphaFoldDB" id="A0A9P8VKN0"/>
<keyword evidence="2" id="KW-1185">Reference proteome</keyword>
<organism evidence="1 2">
    <name type="scientific">Plectosphaerella plurivora</name>
    <dbReference type="NCBI Taxonomy" id="936078"/>
    <lineage>
        <taxon>Eukaryota</taxon>
        <taxon>Fungi</taxon>
        <taxon>Dikarya</taxon>
        <taxon>Ascomycota</taxon>
        <taxon>Pezizomycotina</taxon>
        <taxon>Sordariomycetes</taxon>
        <taxon>Hypocreomycetidae</taxon>
        <taxon>Glomerellales</taxon>
        <taxon>Plectosphaerellaceae</taxon>
        <taxon>Plectosphaerella</taxon>
    </lineage>
</organism>
<dbReference type="Proteomes" id="UP000770015">
    <property type="component" value="Unassembled WGS sequence"/>
</dbReference>
<evidence type="ECO:0008006" key="3">
    <source>
        <dbReference type="Google" id="ProtNLM"/>
    </source>
</evidence>
<evidence type="ECO:0000313" key="2">
    <source>
        <dbReference type="Proteomes" id="UP000770015"/>
    </source>
</evidence>
<gene>
    <name evidence="1" type="ORF">F5X68DRAFT_273174</name>
</gene>
<protein>
    <recommendedName>
        <fullName evidence="3">Amidohydrolase-related domain-containing protein</fullName>
    </recommendedName>
</protein>
<dbReference type="InterPro" id="IPR032466">
    <property type="entry name" value="Metal_Hydrolase"/>
</dbReference>
<dbReference type="SUPFAM" id="SSF51556">
    <property type="entry name" value="Metallo-dependent hydrolases"/>
    <property type="match status" value="1"/>
</dbReference>
<dbReference type="GO" id="GO:0016814">
    <property type="term" value="F:hydrolase activity, acting on carbon-nitrogen (but not peptide) bonds, in cyclic amidines"/>
    <property type="evidence" value="ECO:0007669"/>
    <property type="project" value="TreeGrafter"/>
</dbReference>
<reference evidence="1" key="1">
    <citation type="journal article" date="2021" name="Nat. Commun.">
        <title>Genetic determinants of endophytism in the Arabidopsis root mycobiome.</title>
        <authorList>
            <person name="Mesny F."/>
            <person name="Miyauchi S."/>
            <person name="Thiergart T."/>
            <person name="Pickel B."/>
            <person name="Atanasova L."/>
            <person name="Karlsson M."/>
            <person name="Huettel B."/>
            <person name="Barry K.W."/>
            <person name="Haridas S."/>
            <person name="Chen C."/>
            <person name="Bauer D."/>
            <person name="Andreopoulos W."/>
            <person name="Pangilinan J."/>
            <person name="LaButti K."/>
            <person name="Riley R."/>
            <person name="Lipzen A."/>
            <person name="Clum A."/>
            <person name="Drula E."/>
            <person name="Henrissat B."/>
            <person name="Kohler A."/>
            <person name="Grigoriev I.V."/>
            <person name="Martin F.M."/>
            <person name="Hacquard S."/>
        </authorList>
    </citation>
    <scope>NUCLEOTIDE SEQUENCE</scope>
    <source>
        <strain evidence="1">MPI-SDFR-AT-0117</strain>
    </source>
</reference>
<dbReference type="OrthoDB" id="10266980at2759"/>
<dbReference type="EMBL" id="JAGSXJ010000003">
    <property type="protein sequence ID" value="KAH6693611.1"/>
    <property type="molecule type" value="Genomic_DNA"/>
</dbReference>
<sequence length="452" mass="49464">MNFKHVMLPFQDSVSRWDIALSNGSVTSMSPSSECTHPDLLLPGLCHAHIHLDKPYLLTCNHPPSSSHPDYSDLAPTSGTFEEALKNTSLAKKRFTPDDVYLRGSQLLAASHAQGVTSLRAFVEIDDTVGTTSLEAAIRLKADFSHLLHVQICAFAQDPIFSTLRGELNRAILSAALDDFGTEIDVLGTTPYVEKTEEAGLQNIRWAIDTALRYKLHLDFHIEYNLDSGEGLGHVGDVIDFLVAQQWPTGKGAKTVVLGHATRLTRVPDRTMADLAGKLHRAQLPVHFVGLPTSDMYMMGRSAEGATSHARQRGTLNVPLLIREYGLNACMSVNNVGNAFTPYGNGDPLTLASWCVGLYHAGTLDDARLLYECVSSRAREAIGLGDQGETDAYEIAEGKAWPPMLFLRNEEDVQLQGKQPGETITVPARPRLGIQDVVWDPPALNLRHIVRG</sequence>
<dbReference type="Gene3D" id="3.20.20.140">
    <property type="entry name" value="Metal-dependent hydrolases"/>
    <property type="match status" value="1"/>
</dbReference>
<dbReference type="PANTHER" id="PTHR32027:SF0">
    <property type="entry name" value="CYTOSINE DEAMINASE"/>
    <property type="match status" value="1"/>
</dbReference>
<dbReference type="PANTHER" id="PTHR32027">
    <property type="entry name" value="CYTOSINE DEAMINASE"/>
    <property type="match status" value="1"/>
</dbReference>
<proteinExistence type="predicted"/>
<evidence type="ECO:0000313" key="1">
    <source>
        <dbReference type="EMBL" id="KAH6693611.1"/>
    </source>
</evidence>
<name>A0A9P8VKN0_9PEZI</name>